<evidence type="ECO:0000256" key="4">
    <source>
        <dbReference type="ARBA" id="ARBA00022642"/>
    </source>
</evidence>
<dbReference type="GO" id="GO:0009435">
    <property type="term" value="P:NAD+ biosynthetic process"/>
    <property type="evidence" value="ECO:0007669"/>
    <property type="project" value="UniProtKB-UniRule"/>
</dbReference>
<name>A0A286AD62_9SPHI</name>
<evidence type="ECO:0000256" key="7">
    <source>
        <dbReference type="ARBA" id="ARBA00022741"/>
    </source>
</evidence>
<evidence type="ECO:0000256" key="6">
    <source>
        <dbReference type="ARBA" id="ARBA00022695"/>
    </source>
</evidence>
<reference evidence="14" key="1">
    <citation type="submission" date="2017-09" db="EMBL/GenBank/DDBJ databases">
        <authorList>
            <person name="Varghese N."/>
            <person name="Submissions S."/>
        </authorList>
    </citation>
    <scope>NUCLEOTIDE SEQUENCE [LARGE SCALE GENOMIC DNA]</scope>
    <source>
        <strain evidence="14">CGMCC 1.12803</strain>
    </source>
</reference>
<dbReference type="GO" id="GO:0005524">
    <property type="term" value="F:ATP binding"/>
    <property type="evidence" value="ECO:0007669"/>
    <property type="project" value="UniProtKB-KW"/>
</dbReference>
<dbReference type="CDD" id="cd02165">
    <property type="entry name" value="NMNAT"/>
    <property type="match status" value="1"/>
</dbReference>
<evidence type="ECO:0000256" key="11">
    <source>
        <dbReference type="HAMAP-Rule" id="MF_00244"/>
    </source>
</evidence>
<feature type="domain" description="Cytidyltransferase-like" evidence="12">
    <location>
        <begin position="16"/>
        <end position="174"/>
    </location>
</feature>
<dbReference type="SUPFAM" id="SSF52374">
    <property type="entry name" value="Nucleotidylyl transferase"/>
    <property type="match status" value="1"/>
</dbReference>
<dbReference type="Proteomes" id="UP000219281">
    <property type="component" value="Unassembled WGS sequence"/>
</dbReference>
<keyword evidence="14" id="KW-1185">Reference proteome</keyword>
<dbReference type="AlphaFoldDB" id="A0A286AD62"/>
<dbReference type="Gene3D" id="3.40.50.620">
    <property type="entry name" value="HUPs"/>
    <property type="match status" value="1"/>
</dbReference>
<organism evidence="13 14">
    <name type="scientific">Pedobacter xixiisoli</name>
    <dbReference type="NCBI Taxonomy" id="1476464"/>
    <lineage>
        <taxon>Bacteria</taxon>
        <taxon>Pseudomonadati</taxon>
        <taxon>Bacteroidota</taxon>
        <taxon>Sphingobacteriia</taxon>
        <taxon>Sphingobacteriales</taxon>
        <taxon>Sphingobacteriaceae</taxon>
        <taxon>Pedobacter</taxon>
    </lineage>
</organism>
<dbReference type="NCBIfam" id="NF000840">
    <property type="entry name" value="PRK00071.1-3"/>
    <property type="match status" value="1"/>
</dbReference>
<keyword evidence="4 11" id="KW-0662">Pyridine nucleotide biosynthesis</keyword>
<dbReference type="EC" id="2.7.7.18" evidence="11"/>
<dbReference type="InterPro" id="IPR014729">
    <property type="entry name" value="Rossmann-like_a/b/a_fold"/>
</dbReference>
<dbReference type="PANTHER" id="PTHR39321:SF3">
    <property type="entry name" value="PHOSPHOPANTETHEINE ADENYLYLTRANSFERASE"/>
    <property type="match status" value="1"/>
</dbReference>
<evidence type="ECO:0000256" key="10">
    <source>
        <dbReference type="ARBA" id="ARBA00048721"/>
    </source>
</evidence>
<evidence type="ECO:0000256" key="9">
    <source>
        <dbReference type="ARBA" id="ARBA00023027"/>
    </source>
</evidence>
<evidence type="ECO:0000256" key="2">
    <source>
        <dbReference type="ARBA" id="ARBA00005019"/>
    </source>
</evidence>
<dbReference type="InterPro" id="IPR005248">
    <property type="entry name" value="NadD/NMNAT"/>
</dbReference>
<dbReference type="UniPathway" id="UPA00253">
    <property type="reaction ID" value="UER00332"/>
</dbReference>
<comment type="similarity">
    <text evidence="3 11">Belongs to the NadD family.</text>
</comment>
<protein>
    <recommendedName>
        <fullName evidence="11">Probable nicotinate-nucleotide adenylyltransferase</fullName>
        <ecNumber evidence="11">2.7.7.18</ecNumber>
    </recommendedName>
    <alternativeName>
        <fullName evidence="11">Deamido-NAD(+) diphosphorylase</fullName>
    </alternativeName>
    <alternativeName>
        <fullName evidence="11">Deamido-NAD(+) pyrophosphorylase</fullName>
    </alternativeName>
    <alternativeName>
        <fullName evidence="11">Nicotinate mononucleotide adenylyltransferase</fullName>
        <shortName evidence="11">NaMN adenylyltransferase</shortName>
    </alternativeName>
</protein>
<gene>
    <name evidence="11" type="primary">nadD</name>
    <name evidence="13" type="ORF">SAMN06297358_3493</name>
</gene>
<evidence type="ECO:0000259" key="12">
    <source>
        <dbReference type="Pfam" id="PF01467"/>
    </source>
</evidence>
<dbReference type="NCBIfam" id="TIGR00482">
    <property type="entry name" value="nicotinate (nicotinamide) nucleotide adenylyltransferase"/>
    <property type="match status" value="1"/>
</dbReference>
<keyword evidence="9 11" id="KW-0520">NAD</keyword>
<dbReference type="PANTHER" id="PTHR39321">
    <property type="entry name" value="NICOTINATE-NUCLEOTIDE ADENYLYLTRANSFERASE-RELATED"/>
    <property type="match status" value="1"/>
</dbReference>
<dbReference type="EMBL" id="OCMT01000004">
    <property type="protein sequence ID" value="SOD19787.1"/>
    <property type="molecule type" value="Genomic_DNA"/>
</dbReference>
<accession>A0A286AD62</accession>
<proteinExistence type="inferred from homology"/>
<comment type="pathway">
    <text evidence="2 11">Cofactor biosynthesis; NAD(+) biosynthesis; deamido-NAD(+) from nicotinate D-ribonucleotide: step 1/1.</text>
</comment>
<sequence length="201" mass="23344">MQHELKTENRKLITGLFFGSFNPIHIGHLVIANYMATYTDLSDVWFVVSPHNPLKQKSGLADMYDRLEMARLATEHAPHLKVSDIEFKLPQPSYTIDTLTHLKEKYPDKEFALIMGADNLASFKKWKNYELLLENHKLFVYPRPGIDLSEWESHRSVVITETPQMDISSTFIRDAIKQEKSIQFLVPDAVIDFMDKKSLYK</sequence>
<evidence type="ECO:0000256" key="8">
    <source>
        <dbReference type="ARBA" id="ARBA00022840"/>
    </source>
</evidence>
<evidence type="ECO:0000256" key="3">
    <source>
        <dbReference type="ARBA" id="ARBA00009014"/>
    </source>
</evidence>
<evidence type="ECO:0000256" key="5">
    <source>
        <dbReference type="ARBA" id="ARBA00022679"/>
    </source>
</evidence>
<keyword evidence="7 11" id="KW-0547">Nucleotide-binding</keyword>
<dbReference type="InterPro" id="IPR004821">
    <property type="entry name" value="Cyt_trans-like"/>
</dbReference>
<dbReference type="Pfam" id="PF01467">
    <property type="entry name" value="CTP_transf_like"/>
    <property type="match status" value="1"/>
</dbReference>
<keyword evidence="6 11" id="KW-0548">Nucleotidyltransferase</keyword>
<keyword evidence="8 11" id="KW-0067">ATP-binding</keyword>
<comment type="function">
    <text evidence="1 11">Catalyzes the reversible adenylation of nicotinate mononucleotide (NaMN) to nicotinic acid adenine dinucleotide (NaAD).</text>
</comment>
<keyword evidence="5 11" id="KW-0808">Transferase</keyword>
<dbReference type="HAMAP" id="MF_00244">
    <property type="entry name" value="NaMN_adenylyltr"/>
    <property type="match status" value="1"/>
</dbReference>
<comment type="catalytic activity">
    <reaction evidence="10 11">
        <text>nicotinate beta-D-ribonucleotide + ATP + H(+) = deamido-NAD(+) + diphosphate</text>
        <dbReference type="Rhea" id="RHEA:22860"/>
        <dbReference type="ChEBI" id="CHEBI:15378"/>
        <dbReference type="ChEBI" id="CHEBI:30616"/>
        <dbReference type="ChEBI" id="CHEBI:33019"/>
        <dbReference type="ChEBI" id="CHEBI:57502"/>
        <dbReference type="ChEBI" id="CHEBI:58437"/>
        <dbReference type="EC" id="2.7.7.18"/>
    </reaction>
</comment>
<dbReference type="RefSeq" id="WP_171047955.1">
    <property type="nucleotide sequence ID" value="NZ_OCMT01000004.1"/>
</dbReference>
<dbReference type="GO" id="GO:0004515">
    <property type="term" value="F:nicotinate-nucleotide adenylyltransferase activity"/>
    <property type="evidence" value="ECO:0007669"/>
    <property type="project" value="UniProtKB-UniRule"/>
</dbReference>
<evidence type="ECO:0000256" key="1">
    <source>
        <dbReference type="ARBA" id="ARBA00002324"/>
    </source>
</evidence>
<evidence type="ECO:0000313" key="13">
    <source>
        <dbReference type="EMBL" id="SOD19787.1"/>
    </source>
</evidence>
<evidence type="ECO:0000313" key="14">
    <source>
        <dbReference type="Proteomes" id="UP000219281"/>
    </source>
</evidence>